<protein>
    <submittedName>
        <fullName evidence="3">Polysaccharide deacetylase family protein</fullName>
    </submittedName>
</protein>
<dbReference type="AlphaFoldDB" id="A0A8J7KW16"/>
<dbReference type="InterPro" id="IPR011330">
    <property type="entry name" value="Glyco_hydro/deAcase_b/a-brl"/>
</dbReference>
<dbReference type="EMBL" id="JAEAGR010000006">
    <property type="protein sequence ID" value="MBH1940825.1"/>
    <property type="molecule type" value="Genomic_DNA"/>
</dbReference>
<keyword evidence="4" id="KW-1185">Reference proteome</keyword>
<dbReference type="PROSITE" id="PS51677">
    <property type="entry name" value="NODB"/>
    <property type="match status" value="1"/>
</dbReference>
<dbReference type="PANTHER" id="PTHR34216:SF11">
    <property type="entry name" value="CHITOOLIGOSACCHARIDE DEACETYLASE"/>
    <property type="match status" value="1"/>
</dbReference>
<dbReference type="CDD" id="cd10967">
    <property type="entry name" value="CE4_GLA_like_6s"/>
    <property type="match status" value="1"/>
</dbReference>
<evidence type="ECO:0000313" key="4">
    <source>
        <dbReference type="Proteomes" id="UP000623269"/>
    </source>
</evidence>
<dbReference type="GO" id="GO:0016810">
    <property type="term" value="F:hydrolase activity, acting on carbon-nitrogen (but not peptide) bonds"/>
    <property type="evidence" value="ECO:0007669"/>
    <property type="project" value="InterPro"/>
</dbReference>
<sequence length="264" mass="30863">MSIEFLYQNGTTKALTFSYDDGQIYDRRLVEIFNKFKVKGTFHINSGKVGDSNFIGKDEVKTLFQGHEVACHGVEHKYLTHLPKEMMIKEIWDDRRSLESMTGQIITGMSYAFGEYGDEIVNTLSCLGFKYSRTVNATNNFTIPSDFMRWNPTCHHNDNIMEKAKRFLNMPGYMKLPLFYIWGHSFEFERENNWEVIEQFCEEISFKEDIWYTTNIDYRNYVTAMRELVFNVDHTCVYNPTGCTIWIKSQNAVKEILPGATVSL</sequence>
<accession>A0A8J7KW16</accession>
<feature type="domain" description="NodB homology" evidence="2">
    <location>
        <begin position="11"/>
        <end position="213"/>
    </location>
</feature>
<dbReference type="RefSeq" id="WP_197661044.1">
    <property type="nucleotide sequence ID" value="NZ_JAEAGR010000006.1"/>
</dbReference>
<comment type="caution">
    <text evidence="3">The sequence shown here is derived from an EMBL/GenBank/DDBJ whole genome shotgun (WGS) entry which is preliminary data.</text>
</comment>
<proteinExistence type="predicted"/>
<dbReference type="Pfam" id="PF01522">
    <property type="entry name" value="Polysacc_deac_1"/>
    <property type="match status" value="1"/>
</dbReference>
<evidence type="ECO:0000313" key="3">
    <source>
        <dbReference type="EMBL" id="MBH1940825.1"/>
    </source>
</evidence>
<reference evidence="3" key="1">
    <citation type="submission" date="2020-12" db="EMBL/GenBank/DDBJ databases">
        <title>M. sibirica DSM 26468T genome.</title>
        <authorList>
            <person name="Thieme N."/>
            <person name="Rettenmaier R."/>
            <person name="Zverlov V."/>
            <person name="Liebl W."/>
        </authorList>
    </citation>
    <scope>NUCLEOTIDE SEQUENCE</scope>
    <source>
        <strain evidence="3">DSM 26468</strain>
    </source>
</reference>
<dbReference type="InterPro" id="IPR002509">
    <property type="entry name" value="NODB_dom"/>
</dbReference>
<dbReference type="GO" id="GO:0005975">
    <property type="term" value="P:carbohydrate metabolic process"/>
    <property type="evidence" value="ECO:0007669"/>
    <property type="project" value="InterPro"/>
</dbReference>
<organism evidence="3 4">
    <name type="scientific">Mobilitalea sibirica</name>
    <dbReference type="NCBI Taxonomy" id="1462919"/>
    <lineage>
        <taxon>Bacteria</taxon>
        <taxon>Bacillati</taxon>
        <taxon>Bacillota</taxon>
        <taxon>Clostridia</taxon>
        <taxon>Lachnospirales</taxon>
        <taxon>Lachnospiraceae</taxon>
        <taxon>Mobilitalea</taxon>
    </lineage>
</organism>
<gene>
    <name evidence="3" type="ORF">I5677_07985</name>
</gene>
<keyword evidence="1" id="KW-0732">Signal</keyword>
<dbReference type="Gene3D" id="3.20.20.370">
    <property type="entry name" value="Glycoside hydrolase/deacetylase"/>
    <property type="match status" value="1"/>
</dbReference>
<dbReference type="Proteomes" id="UP000623269">
    <property type="component" value="Unassembled WGS sequence"/>
</dbReference>
<name>A0A8J7KW16_9FIRM</name>
<evidence type="ECO:0000259" key="2">
    <source>
        <dbReference type="PROSITE" id="PS51677"/>
    </source>
</evidence>
<dbReference type="SUPFAM" id="SSF88713">
    <property type="entry name" value="Glycoside hydrolase/deacetylase"/>
    <property type="match status" value="1"/>
</dbReference>
<dbReference type="InterPro" id="IPR051398">
    <property type="entry name" value="Polysacch_Deacetylase"/>
</dbReference>
<dbReference type="PANTHER" id="PTHR34216">
    <property type="match status" value="1"/>
</dbReference>
<evidence type="ECO:0000256" key="1">
    <source>
        <dbReference type="ARBA" id="ARBA00022729"/>
    </source>
</evidence>